<gene>
    <name evidence="12" type="ORF">B0F88_12314</name>
</gene>
<feature type="transmembrane region" description="Helical" evidence="11">
    <location>
        <begin position="148"/>
        <end position="167"/>
    </location>
</feature>
<comment type="caution">
    <text evidence="12">The sequence shown here is derived from an EMBL/GenBank/DDBJ whole genome shotgun (WGS) entry which is preliminary data.</text>
</comment>
<dbReference type="Gene3D" id="1.20.120.1760">
    <property type="match status" value="1"/>
</dbReference>
<evidence type="ECO:0000256" key="3">
    <source>
        <dbReference type="ARBA" id="ARBA00022516"/>
    </source>
</evidence>
<dbReference type="OrthoDB" id="9777147at2"/>
<evidence type="ECO:0000313" key="12">
    <source>
        <dbReference type="EMBL" id="PPK64937.1"/>
    </source>
</evidence>
<evidence type="ECO:0000256" key="4">
    <source>
        <dbReference type="ARBA" id="ARBA00022679"/>
    </source>
</evidence>
<sequence length="170" mass="18366">MKILSLMKTADIFTVGNLCCGILSILLAIDGFFDLSALLLFLAVVFDVLDGKIAGLLHQKNLFGKQIDSMSDLVSFGVAPALLFYSLSSPGVLGIAVALFFVACGMLRLARYNISENAGFEGVPISVNGVLFPALFLLVGSFPQSLNYWPLVFLIQGFLMISTFKVARIF</sequence>
<keyword evidence="7" id="KW-0443">Lipid metabolism</keyword>
<dbReference type="EMBL" id="PTIY01000023">
    <property type="protein sequence ID" value="PPK64937.1"/>
    <property type="molecule type" value="Genomic_DNA"/>
</dbReference>
<keyword evidence="8 11" id="KW-0472">Membrane</keyword>
<evidence type="ECO:0000256" key="8">
    <source>
        <dbReference type="ARBA" id="ARBA00023136"/>
    </source>
</evidence>
<name>A0A2S6GI94_9GAMM</name>
<keyword evidence="10" id="KW-1208">Phospholipid metabolism</keyword>
<dbReference type="GO" id="GO:0008654">
    <property type="term" value="P:phospholipid biosynthetic process"/>
    <property type="evidence" value="ECO:0007669"/>
    <property type="project" value="UniProtKB-KW"/>
</dbReference>
<protein>
    <submittedName>
        <fullName evidence="12">CDP-diacylglycerol--serine O-phosphatidyltransferase</fullName>
    </submittedName>
</protein>
<evidence type="ECO:0000256" key="9">
    <source>
        <dbReference type="ARBA" id="ARBA00023209"/>
    </source>
</evidence>
<evidence type="ECO:0000256" key="7">
    <source>
        <dbReference type="ARBA" id="ARBA00023098"/>
    </source>
</evidence>
<dbReference type="GO" id="GO:0016020">
    <property type="term" value="C:membrane"/>
    <property type="evidence" value="ECO:0007669"/>
    <property type="project" value="UniProtKB-SubCell"/>
</dbReference>
<comment type="subcellular location">
    <subcellularLocation>
        <location evidence="1">Membrane</location>
        <topology evidence="1">Multi-pass membrane protein</topology>
    </subcellularLocation>
</comment>
<keyword evidence="9" id="KW-0594">Phospholipid biosynthesis</keyword>
<feature type="transmembrane region" description="Helical" evidence="11">
    <location>
        <begin position="122"/>
        <end position="142"/>
    </location>
</feature>
<reference evidence="12 13" key="1">
    <citation type="submission" date="2018-02" db="EMBL/GenBank/DDBJ databases">
        <title>Subsurface microbial communities from deep shales in Ohio and West Virginia, USA.</title>
        <authorList>
            <person name="Wrighton K."/>
        </authorList>
    </citation>
    <scope>NUCLEOTIDE SEQUENCE [LARGE SCALE GENOMIC DNA]</scope>
    <source>
        <strain evidence="12 13">OWC-G53F</strain>
    </source>
</reference>
<keyword evidence="13" id="KW-1185">Reference proteome</keyword>
<dbReference type="RefSeq" id="WP_104425290.1">
    <property type="nucleotide sequence ID" value="NZ_PTIY01000023.1"/>
</dbReference>
<evidence type="ECO:0000256" key="5">
    <source>
        <dbReference type="ARBA" id="ARBA00022692"/>
    </source>
</evidence>
<dbReference type="AlphaFoldDB" id="A0A2S6GI94"/>
<dbReference type="InterPro" id="IPR004533">
    <property type="entry name" value="CDP-diaglyc--ser_O-PTrfase"/>
</dbReference>
<keyword evidence="6 11" id="KW-1133">Transmembrane helix</keyword>
<dbReference type="InterPro" id="IPR000462">
    <property type="entry name" value="CDP-OH_P_trans"/>
</dbReference>
<dbReference type="InterPro" id="IPR043130">
    <property type="entry name" value="CDP-OH_PTrfase_TM_dom"/>
</dbReference>
<evidence type="ECO:0000256" key="2">
    <source>
        <dbReference type="ARBA" id="ARBA00010441"/>
    </source>
</evidence>
<dbReference type="GO" id="GO:0016780">
    <property type="term" value="F:phosphotransferase activity, for other substituted phosphate groups"/>
    <property type="evidence" value="ECO:0007669"/>
    <property type="project" value="InterPro"/>
</dbReference>
<organism evidence="12 13">
    <name type="scientific">Methylobacter tundripaludum</name>
    <dbReference type="NCBI Taxonomy" id="173365"/>
    <lineage>
        <taxon>Bacteria</taxon>
        <taxon>Pseudomonadati</taxon>
        <taxon>Pseudomonadota</taxon>
        <taxon>Gammaproteobacteria</taxon>
        <taxon>Methylococcales</taxon>
        <taxon>Methylococcaceae</taxon>
        <taxon>Methylobacter</taxon>
    </lineage>
</organism>
<evidence type="ECO:0000256" key="10">
    <source>
        <dbReference type="ARBA" id="ARBA00023264"/>
    </source>
</evidence>
<dbReference type="Proteomes" id="UP000238071">
    <property type="component" value="Unassembled WGS sequence"/>
</dbReference>
<proteinExistence type="inferred from homology"/>
<evidence type="ECO:0000256" key="1">
    <source>
        <dbReference type="ARBA" id="ARBA00004141"/>
    </source>
</evidence>
<keyword evidence="3" id="KW-0444">Lipid biosynthesis</keyword>
<evidence type="ECO:0000256" key="11">
    <source>
        <dbReference type="SAM" id="Phobius"/>
    </source>
</evidence>
<comment type="similarity">
    <text evidence="2">Belongs to the CDP-alcohol phosphatidyltransferase class-I family.</text>
</comment>
<evidence type="ECO:0000313" key="13">
    <source>
        <dbReference type="Proteomes" id="UP000238071"/>
    </source>
</evidence>
<accession>A0A2S6GI94</accession>
<feature type="transmembrane region" description="Helical" evidence="11">
    <location>
        <begin position="93"/>
        <end position="110"/>
    </location>
</feature>
<dbReference type="NCBIfam" id="TIGR00473">
    <property type="entry name" value="pssA"/>
    <property type="match status" value="1"/>
</dbReference>
<keyword evidence="5 11" id="KW-0812">Transmembrane</keyword>
<dbReference type="Pfam" id="PF01066">
    <property type="entry name" value="CDP-OH_P_transf"/>
    <property type="match status" value="1"/>
</dbReference>
<keyword evidence="4 12" id="KW-0808">Transferase</keyword>
<evidence type="ECO:0000256" key="6">
    <source>
        <dbReference type="ARBA" id="ARBA00022989"/>
    </source>
</evidence>